<gene>
    <name evidence="7" type="ordered locus">Halha_0432</name>
</gene>
<keyword evidence="3" id="KW-0067">ATP-binding</keyword>
<evidence type="ECO:0000313" key="8">
    <source>
        <dbReference type="Proteomes" id="UP000010880"/>
    </source>
</evidence>
<keyword evidence="8" id="KW-1185">Reference proteome</keyword>
<keyword evidence="2" id="KW-0547">Nucleotide-binding</keyword>
<evidence type="ECO:0000259" key="6">
    <source>
        <dbReference type="PROSITE" id="PS50893"/>
    </source>
</evidence>
<dbReference type="InterPro" id="IPR017871">
    <property type="entry name" value="ABC_transporter-like_CS"/>
</dbReference>
<dbReference type="InterPro" id="IPR032524">
    <property type="entry name" value="ABC_tran_C"/>
</dbReference>
<accession>L0K7B3</accession>
<feature type="domain" description="ABC transporter" evidence="6">
    <location>
        <begin position="325"/>
        <end position="537"/>
    </location>
</feature>
<dbReference type="PANTHER" id="PTHR42855">
    <property type="entry name" value="ABC TRANSPORTER ATP-BINDING SUBUNIT"/>
    <property type="match status" value="1"/>
</dbReference>
<dbReference type="InterPro" id="IPR003593">
    <property type="entry name" value="AAA+_ATPase"/>
</dbReference>
<dbReference type="Gene3D" id="3.40.50.300">
    <property type="entry name" value="P-loop containing nucleotide triphosphate hydrolases"/>
    <property type="match status" value="2"/>
</dbReference>
<evidence type="ECO:0000256" key="5">
    <source>
        <dbReference type="SAM" id="MobiDB-lite"/>
    </source>
</evidence>
<dbReference type="KEGG" id="hhl:Halha_0432"/>
<dbReference type="CDD" id="cd03221">
    <property type="entry name" value="ABCF_EF-3"/>
    <property type="match status" value="2"/>
</dbReference>
<dbReference type="GO" id="GO:0003677">
    <property type="term" value="F:DNA binding"/>
    <property type="evidence" value="ECO:0007669"/>
    <property type="project" value="InterPro"/>
</dbReference>
<evidence type="ECO:0000256" key="2">
    <source>
        <dbReference type="ARBA" id="ARBA00022741"/>
    </source>
</evidence>
<dbReference type="FunFam" id="3.40.50.300:FF:000309">
    <property type="entry name" value="ABC transporter ATP-binding protein"/>
    <property type="match status" value="1"/>
</dbReference>
<dbReference type="eggNOG" id="COG0488">
    <property type="taxonomic scope" value="Bacteria"/>
</dbReference>
<evidence type="ECO:0000313" key="7">
    <source>
        <dbReference type="EMBL" id="AGB40425.1"/>
    </source>
</evidence>
<dbReference type="SMART" id="SM00382">
    <property type="entry name" value="AAA"/>
    <property type="match status" value="2"/>
</dbReference>
<dbReference type="OrthoDB" id="9801441at2"/>
<dbReference type="InterPro" id="IPR032781">
    <property type="entry name" value="ABC_tran_Xtn"/>
</dbReference>
<feature type="coiled-coil region" evidence="4">
    <location>
        <begin position="248"/>
        <end position="275"/>
    </location>
</feature>
<dbReference type="RefSeq" id="WP_015326151.1">
    <property type="nucleotide sequence ID" value="NC_019978.1"/>
</dbReference>
<sequence length="618" mass="71543">MSLLQLRKGSKRYPEQIIFQDISLQIQKQDRVGLIGANGTGKSTLVKILRGQEYLDKGEILTSNDLEMGYLAQDFGLKLDKTLYEEMLSVFSDLFALEEKIKGLETKMGQLTGDQLEKVMNRYSRLRQNYEDQNGYQVESQIKGILRGLGFSKADFNEQLINFSGGQKTRAALAKLLLQQPDLLLLDEPTNHLDLAAKEWLEDYLNDYPGAIVIISHDRYFLDKVVNRIWELEKGRFEKYKGDYSFYLEEKKHRLLTWQREYEQQQEKIKELKAYIRKNKAGVDAKQARGRQKKLDRMKEIAPPPSLEKPKIEFEMETTSGAEVLDIKGLTKSYQQEKVLEGIDFKLYRGEKVALVGPNGSGKSTLFKLLLGQENAEAGTVNLGARVKIGYYDQEHESLNPEYNLIEELKKVKKINDSQARDILARFLFKGDEVFKKVATLSGGEQARLSLAKLSIQDFNLLLLDEPTNHLDIKSKEILETALDNYPGTILVISHDRYFLDKLISKVFALENNDLVEYAGDYSDYYQQYQESLAQQKEEKKGKPKQEVEQNKPKDQQINLEELESEIMKLEAKVEELEEEFNQQDLYDDQEEVAELTKKYERLKEELNDYYSLWEEAI</sequence>
<dbReference type="InterPro" id="IPR051309">
    <property type="entry name" value="ABCF_ATPase"/>
</dbReference>
<dbReference type="InterPro" id="IPR027417">
    <property type="entry name" value="P-loop_NTPase"/>
</dbReference>
<dbReference type="Pfam" id="PF16326">
    <property type="entry name" value="ABC_tran_CTD"/>
    <property type="match status" value="1"/>
</dbReference>
<dbReference type="AlphaFoldDB" id="L0K7B3"/>
<feature type="compositionally biased region" description="Basic and acidic residues" evidence="5">
    <location>
        <begin position="536"/>
        <end position="555"/>
    </location>
</feature>
<dbReference type="InterPro" id="IPR003439">
    <property type="entry name" value="ABC_transporter-like_ATP-bd"/>
</dbReference>
<dbReference type="GO" id="GO:0005524">
    <property type="term" value="F:ATP binding"/>
    <property type="evidence" value="ECO:0007669"/>
    <property type="project" value="UniProtKB-KW"/>
</dbReference>
<dbReference type="PROSITE" id="PS00211">
    <property type="entry name" value="ABC_TRANSPORTER_1"/>
    <property type="match status" value="2"/>
</dbReference>
<evidence type="ECO:0000256" key="3">
    <source>
        <dbReference type="ARBA" id="ARBA00022840"/>
    </source>
</evidence>
<dbReference type="GO" id="GO:0016887">
    <property type="term" value="F:ATP hydrolysis activity"/>
    <property type="evidence" value="ECO:0007669"/>
    <property type="project" value="InterPro"/>
</dbReference>
<keyword evidence="4" id="KW-0175">Coiled coil</keyword>
<dbReference type="PROSITE" id="PS50893">
    <property type="entry name" value="ABC_TRANSPORTER_2"/>
    <property type="match status" value="2"/>
</dbReference>
<keyword evidence="1" id="KW-0677">Repeat</keyword>
<dbReference type="EMBL" id="CP003359">
    <property type="protein sequence ID" value="AGB40425.1"/>
    <property type="molecule type" value="Genomic_DNA"/>
</dbReference>
<dbReference type="STRING" id="748449.Halha_0432"/>
<dbReference type="Proteomes" id="UP000010880">
    <property type="component" value="Chromosome"/>
</dbReference>
<evidence type="ECO:0000256" key="1">
    <source>
        <dbReference type="ARBA" id="ARBA00022737"/>
    </source>
</evidence>
<feature type="region of interest" description="Disordered" evidence="5">
    <location>
        <begin position="536"/>
        <end position="560"/>
    </location>
</feature>
<reference evidence="8" key="1">
    <citation type="submission" date="2012-02" db="EMBL/GenBank/DDBJ databases">
        <title>The complete genome of Halobacteroides halobius DSM 5150.</title>
        <authorList>
            <person name="Lucas S."/>
            <person name="Copeland A."/>
            <person name="Lapidus A."/>
            <person name="Glavina del Rio T."/>
            <person name="Dalin E."/>
            <person name="Tice H."/>
            <person name="Bruce D."/>
            <person name="Goodwin L."/>
            <person name="Pitluck S."/>
            <person name="Peters L."/>
            <person name="Mikhailova N."/>
            <person name="Gu W."/>
            <person name="Kyrpides N."/>
            <person name="Mavromatis K."/>
            <person name="Ivanova N."/>
            <person name="Brettin T."/>
            <person name="Detter J.C."/>
            <person name="Han C."/>
            <person name="Larimer F."/>
            <person name="Land M."/>
            <person name="Hauser L."/>
            <person name="Markowitz V."/>
            <person name="Cheng J.-F."/>
            <person name="Hugenholtz P."/>
            <person name="Woyke T."/>
            <person name="Wu D."/>
            <person name="Tindall B."/>
            <person name="Pomrenke H."/>
            <person name="Brambilla E."/>
            <person name="Klenk H.-P."/>
            <person name="Eisen J.A."/>
        </authorList>
    </citation>
    <scope>NUCLEOTIDE SEQUENCE [LARGE SCALE GENOMIC DNA]</scope>
    <source>
        <strain evidence="8">ATCC 35273 / DSM 5150 / MD-1</strain>
    </source>
</reference>
<evidence type="ECO:0000256" key="4">
    <source>
        <dbReference type="SAM" id="Coils"/>
    </source>
</evidence>
<protein>
    <submittedName>
        <fullName evidence="7">ATPase component of ABC transporters with duplicated ATPase domain</fullName>
    </submittedName>
</protein>
<dbReference type="SUPFAM" id="SSF52540">
    <property type="entry name" value="P-loop containing nucleoside triphosphate hydrolases"/>
    <property type="match status" value="2"/>
</dbReference>
<proteinExistence type="predicted"/>
<dbReference type="HOGENOM" id="CLU_000604_36_0_9"/>
<dbReference type="FunFam" id="3.40.50.300:FF:000011">
    <property type="entry name" value="Putative ABC transporter ATP-binding component"/>
    <property type="match status" value="1"/>
</dbReference>
<dbReference type="Pfam" id="PF00005">
    <property type="entry name" value="ABC_tran"/>
    <property type="match status" value="2"/>
</dbReference>
<feature type="domain" description="ABC transporter" evidence="6">
    <location>
        <begin position="4"/>
        <end position="259"/>
    </location>
</feature>
<dbReference type="PATRIC" id="fig|748449.3.peg.403"/>
<dbReference type="PANTHER" id="PTHR42855:SF2">
    <property type="entry name" value="DRUG RESISTANCE ABC TRANSPORTER,ATP-BINDING PROTEIN"/>
    <property type="match status" value="1"/>
</dbReference>
<organism evidence="7 8">
    <name type="scientific">Halobacteroides halobius (strain ATCC 35273 / DSM 5150 / MD-1)</name>
    <dbReference type="NCBI Taxonomy" id="748449"/>
    <lineage>
        <taxon>Bacteria</taxon>
        <taxon>Bacillati</taxon>
        <taxon>Bacillota</taxon>
        <taxon>Clostridia</taxon>
        <taxon>Halanaerobiales</taxon>
        <taxon>Halobacteroidaceae</taxon>
        <taxon>Halobacteroides</taxon>
    </lineage>
</organism>
<name>L0K7B3_HALHC</name>
<dbReference type="Pfam" id="PF12848">
    <property type="entry name" value="ABC_tran_Xtn"/>
    <property type="match status" value="1"/>
</dbReference>